<dbReference type="InterPro" id="IPR010610">
    <property type="entry name" value="EryCIII-like_C"/>
</dbReference>
<dbReference type="GO" id="GO:0017000">
    <property type="term" value="P:antibiotic biosynthetic process"/>
    <property type="evidence" value="ECO:0007669"/>
    <property type="project" value="UniProtKB-KW"/>
</dbReference>
<keyword evidence="3" id="KW-0808">Transferase</keyword>
<dbReference type="AlphaFoldDB" id="A0A1E7JGQ1"/>
<comment type="caution">
    <text evidence="7">The sequence shown here is derived from an EMBL/GenBank/DDBJ whole genome shotgun (WGS) entry which is preliminary data.</text>
</comment>
<dbReference type="PANTHER" id="PTHR48050:SF13">
    <property type="entry name" value="STEROL 3-BETA-GLUCOSYLTRANSFERASE UGT80A2"/>
    <property type="match status" value="1"/>
</dbReference>
<dbReference type="NCBIfam" id="TIGR04516">
    <property type="entry name" value="glycosyl_450act"/>
    <property type="match status" value="1"/>
</dbReference>
<evidence type="ECO:0000313" key="7">
    <source>
        <dbReference type="EMBL" id="OEU85655.1"/>
    </source>
</evidence>
<evidence type="ECO:0000256" key="3">
    <source>
        <dbReference type="ARBA" id="ARBA00022679"/>
    </source>
</evidence>
<organism evidence="7 8">
    <name type="scientific">Streptomyces abyssalis</name>
    <dbReference type="NCBI Taxonomy" id="933944"/>
    <lineage>
        <taxon>Bacteria</taxon>
        <taxon>Bacillati</taxon>
        <taxon>Actinomycetota</taxon>
        <taxon>Actinomycetes</taxon>
        <taxon>Kitasatosporales</taxon>
        <taxon>Streptomycetaceae</taxon>
        <taxon>Streptomyces</taxon>
    </lineage>
</organism>
<dbReference type="EMBL" id="LJGT01000041">
    <property type="protein sequence ID" value="OEU85655.1"/>
    <property type="molecule type" value="Genomic_DNA"/>
</dbReference>
<evidence type="ECO:0000256" key="2">
    <source>
        <dbReference type="ARBA" id="ARBA00022676"/>
    </source>
</evidence>
<evidence type="ECO:0000256" key="4">
    <source>
        <dbReference type="ARBA" id="ARBA00023194"/>
    </source>
</evidence>
<gene>
    <name evidence="7" type="ORF">AN215_24665</name>
</gene>
<evidence type="ECO:0000256" key="1">
    <source>
        <dbReference type="ARBA" id="ARBA00006962"/>
    </source>
</evidence>
<dbReference type="InterPro" id="IPR048284">
    <property type="entry name" value="EryCIII-like_N"/>
</dbReference>
<sequence length="426" mass="46382">MKVLFAIIPAVAHLHPIVPLAWALQSAGHQVRVASHPGITDAITSCGLTAVPVGPEVDLASSVRAAADNAALERITEALALEPADANLRTALRYYMLAPFANYYEPPTPSGGRPMVDALTDFTRSWRPDLVLWDPLFFPAPVAARACGAAHARLLWGLDHFGWARQRFTERLNLPGSSPHEDLMAELMRPTLERFGQEFSEELVVGQWTVDPTAQRIRLPVDVRHVPVRWVPYNGAAAVPDWLRRAPERPRVCLTLGVSGRRFFADDPVPVAELLKATGDLDIELIATLDRTQLPDGSWIPGNVRVVDYVPLNQLLPTCSAVVHHGGANTFAAAVQARVPQLMIPKEGGDYLDHARYAAELGAGICVPRDGRLTVDGLVDALMRLVREPAFRGGADALHADVAQAPTPDQVVPVLAKLTEEHRSRS</sequence>
<accession>A0A1E7JGQ1</accession>
<dbReference type="Pfam" id="PF06722">
    <property type="entry name" value="EryCIII-like_C"/>
    <property type="match status" value="1"/>
</dbReference>
<dbReference type="SUPFAM" id="SSF53756">
    <property type="entry name" value="UDP-Glycosyltransferase/glycogen phosphorylase"/>
    <property type="match status" value="1"/>
</dbReference>
<dbReference type="Proteomes" id="UP000176087">
    <property type="component" value="Unassembled WGS sequence"/>
</dbReference>
<dbReference type="GO" id="GO:0016758">
    <property type="term" value="F:hexosyltransferase activity"/>
    <property type="evidence" value="ECO:0007669"/>
    <property type="project" value="UniProtKB-ARBA"/>
</dbReference>
<dbReference type="GO" id="GO:0008194">
    <property type="term" value="F:UDP-glycosyltransferase activity"/>
    <property type="evidence" value="ECO:0007669"/>
    <property type="project" value="InterPro"/>
</dbReference>
<keyword evidence="4" id="KW-0045">Antibiotic biosynthesis</keyword>
<feature type="domain" description="Erythromycin biosynthesis protein CIII-like C-terminal" evidence="5">
    <location>
        <begin position="273"/>
        <end position="417"/>
    </location>
</feature>
<dbReference type="RefSeq" id="WP_070010946.1">
    <property type="nucleotide sequence ID" value="NZ_LJGS01000039.1"/>
</dbReference>
<dbReference type="FunFam" id="3.40.50.2000:FF:000072">
    <property type="entry name" value="Glycosyl transferase"/>
    <property type="match status" value="1"/>
</dbReference>
<dbReference type="InterPro" id="IPR002213">
    <property type="entry name" value="UDP_glucos_trans"/>
</dbReference>
<dbReference type="STRING" id="933944.AN215_24665"/>
<keyword evidence="8" id="KW-1185">Reference proteome</keyword>
<evidence type="ECO:0000259" key="5">
    <source>
        <dbReference type="Pfam" id="PF06722"/>
    </source>
</evidence>
<dbReference type="CDD" id="cd03784">
    <property type="entry name" value="GT1_Gtf-like"/>
    <property type="match status" value="1"/>
</dbReference>
<comment type="similarity">
    <text evidence="1">Belongs to the glycosyltransferase 28 family.</text>
</comment>
<evidence type="ECO:0000313" key="8">
    <source>
        <dbReference type="Proteomes" id="UP000176087"/>
    </source>
</evidence>
<evidence type="ECO:0000259" key="6">
    <source>
        <dbReference type="Pfam" id="PF21036"/>
    </source>
</evidence>
<dbReference type="Gene3D" id="3.40.50.2000">
    <property type="entry name" value="Glycogen Phosphorylase B"/>
    <property type="match status" value="2"/>
</dbReference>
<proteinExistence type="inferred from homology"/>
<feature type="domain" description="Erythromycin biosynthesis protein CIII-like N-terminal" evidence="6">
    <location>
        <begin position="22"/>
        <end position="257"/>
    </location>
</feature>
<dbReference type="InterPro" id="IPR030953">
    <property type="entry name" value="Glycosyl_450act"/>
</dbReference>
<dbReference type="PATRIC" id="fig|933944.5.peg.4416"/>
<dbReference type="PANTHER" id="PTHR48050">
    <property type="entry name" value="STEROL 3-BETA-GLUCOSYLTRANSFERASE"/>
    <property type="match status" value="1"/>
</dbReference>
<reference evidence="7 8" key="1">
    <citation type="journal article" date="2016" name="Front. Microbiol.">
        <title>Comparative Genomics Analysis of Streptomyces Species Reveals Their Adaptation to the Marine Environment and Their Diversity at the Genomic Level.</title>
        <authorList>
            <person name="Tian X."/>
            <person name="Zhang Z."/>
            <person name="Yang T."/>
            <person name="Chen M."/>
            <person name="Li J."/>
            <person name="Chen F."/>
            <person name="Yang J."/>
            <person name="Li W."/>
            <person name="Zhang B."/>
            <person name="Zhang Z."/>
            <person name="Wu J."/>
            <person name="Zhang C."/>
            <person name="Long L."/>
            <person name="Xiao J."/>
        </authorList>
    </citation>
    <scope>NUCLEOTIDE SEQUENCE [LARGE SCALE GENOMIC DNA]</scope>
    <source>
        <strain evidence="7 8">SCSIO 10390</strain>
    </source>
</reference>
<protein>
    <submittedName>
        <fullName evidence="7">Uncharacterized protein</fullName>
    </submittedName>
</protein>
<keyword evidence="2" id="KW-0328">Glycosyltransferase</keyword>
<name>A0A1E7JGQ1_9ACTN</name>
<dbReference type="OrthoDB" id="3863369at2"/>
<dbReference type="InterPro" id="IPR050426">
    <property type="entry name" value="Glycosyltransferase_28"/>
</dbReference>
<dbReference type="Pfam" id="PF21036">
    <property type="entry name" value="EryCIII-like_N"/>
    <property type="match status" value="1"/>
</dbReference>